<name>A0A0T7FEX5_NEOGA</name>
<feature type="domain" description="GGDEF" evidence="2">
    <location>
        <begin position="387"/>
        <end position="517"/>
    </location>
</feature>
<dbReference type="InterPro" id="IPR029787">
    <property type="entry name" value="Nucleotide_cyclase"/>
</dbReference>
<proteinExistence type="predicted"/>
<dbReference type="InterPro" id="IPR000160">
    <property type="entry name" value="GGDEF_dom"/>
</dbReference>
<dbReference type="InterPro" id="IPR035965">
    <property type="entry name" value="PAS-like_dom_sf"/>
</dbReference>
<dbReference type="PROSITE" id="PS50112">
    <property type="entry name" value="PAS"/>
    <property type="match status" value="1"/>
</dbReference>
<dbReference type="Pfam" id="PF13188">
    <property type="entry name" value="PAS_8"/>
    <property type="match status" value="1"/>
</dbReference>
<dbReference type="InterPro" id="IPR052155">
    <property type="entry name" value="Biofilm_reg_signaling"/>
</dbReference>
<accession>A0A0T7FEX5</accession>
<reference evidence="3 4" key="1">
    <citation type="submission" date="2014-08" db="EMBL/GenBank/DDBJ databases">
        <authorList>
            <person name="Chen Y.-H."/>
        </authorList>
    </citation>
    <scope>NUCLEOTIDE SEQUENCE [LARGE SCALE GENOMIC DNA]</scope>
</reference>
<dbReference type="Pfam" id="PF12860">
    <property type="entry name" value="PAS_7"/>
    <property type="match status" value="1"/>
</dbReference>
<dbReference type="SMART" id="SM00091">
    <property type="entry name" value="PAS"/>
    <property type="match status" value="3"/>
</dbReference>
<gene>
    <name evidence="3" type="ORF">NGAL_HAMBI1145_18990</name>
</gene>
<feature type="domain" description="PAS" evidence="1">
    <location>
        <begin position="233"/>
        <end position="284"/>
    </location>
</feature>
<sequence length="527" mass="57591">MLGAEVMTLLESCPLAALIVNAAGFVTFANAEARALFGAADTLHGTAITDLLPGWPLDNPQGSPVLLSSRAGEARTCNIRVSPCPGSGEPLTMVWIDAGGQEKSAGLAAREANLRLRYVIEMLPQAVCVFDAKDRYVLWNQKYADLYADIAEYLTPGIPFEEILKISLAGGSIQEVVPDQDVWLSERMAKFRQPVSQEERQMNDGRWLRYDDRRTPDGGAIGMRIDISSLKQREEWLRQLFDANPMPMLLCDGDSLAILEANHAALQFYGYERSALLAKAVFDMHAEGQGEEFAARLRNLDGNCEARTVWRQRTAQGREHHVLIYVRLLYDGGDRRLLLTIADVSDRVLAEAEANRLAHHDILTGLPNRMQFYKALDEAFKTEATEGVVIVYCLDLDGFKPVNDTFGHAAGDEVLQLAGERLRSAAGGHLVARLGGDEFAILVKTEGHADIGLADRCISALNAPFRIKGLSISIGVSIGIAAASVAAGDRETLVQAADRALYRAKSAGRNTWRMAEDEIMPLAVTVG</sequence>
<dbReference type="NCBIfam" id="TIGR00229">
    <property type="entry name" value="sensory_box"/>
    <property type="match status" value="1"/>
</dbReference>
<protein>
    <submittedName>
        <fullName evidence="3">Diguanylate cyclase/phosphodiesterase with PAS/PAC sensor(S)</fullName>
    </submittedName>
</protein>
<dbReference type="Proteomes" id="UP000046176">
    <property type="component" value="Unassembled WGS sequence"/>
</dbReference>
<evidence type="ECO:0000259" key="2">
    <source>
        <dbReference type="PROSITE" id="PS50887"/>
    </source>
</evidence>
<dbReference type="CDD" id="cd01949">
    <property type="entry name" value="GGDEF"/>
    <property type="match status" value="1"/>
</dbReference>
<dbReference type="EMBL" id="CCRH01000004">
    <property type="protein sequence ID" value="CDZ33567.1"/>
    <property type="molecule type" value="Genomic_DNA"/>
</dbReference>
<dbReference type="InterPro" id="IPR013656">
    <property type="entry name" value="PAS_4"/>
</dbReference>
<dbReference type="PANTHER" id="PTHR44757">
    <property type="entry name" value="DIGUANYLATE CYCLASE DGCP"/>
    <property type="match status" value="1"/>
</dbReference>
<dbReference type="Pfam" id="PF08448">
    <property type="entry name" value="PAS_4"/>
    <property type="match status" value="1"/>
</dbReference>
<evidence type="ECO:0000313" key="3">
    <source>
        <dbReference type="EMBL" id="CDZ33567.1"/>
    </source>
</evidence>
<dbReference type="Gene3D" id="3.30.450.20">
    <property type="entry name" value="PAS domain"/>
    <property type="match status" value="2"/>
</dbReference>
<dbReference type="Gene3D" id="3.30.70.270">
    <property type="match status" value="1"/>
</dbReference>
<dbReference type="SMART" id="SM00267">
    <property type="entry name" value="GGDEF"/>
    <property type="match status" value="1"/>
</dbReference>
<dbReference type="CDD" id="cd00130">
    <property type="entry name" value="PAS"/>
    <property type="match status" value="1"/>
</dbReference>
<dbReference type="AlphaFoldDB" id="A0A0T7FEX5"/>
<dbReference type="SUPFAM" id="SSF55073">
    <property type="entry name" value="Nucleotide cyclase"/>
    <property type="match status" value="1"/>
</dbReference>
<dbReference type="SUPFAM" id="SSF55785">
    <property type="entry name" value="PYP-like sensor domain (PAS domain)"/>
    <property type="match status" value="2"/>
</dbReference>
<dbReference type="NCBIfam" id="TIGR00254">
    <property type="entry name" value="GGDEF"/>
    <property type="match status" value="1"/>
</dbReference>
<dbReference type="InterPro" id="IPR000014">
    <property type="entry name" value="PAS"/>
</dbReference>
<dbReference type="PANTHER" id="PTHR44757:SF2">
    <property type="entry name" value="BIOFILM ARCHITECTURE MAINTENANCE PROTEIN MBAA"/>
    <property type="match status" value="1"/>
</dbReference>
<dbReference type="Pfam" id="PF00990">
    <property type="entry name" value="GGDEF"/>
    <property type="match status" value="1"/>
</dbReference>
<evidence type="ECO:0000259" key="1">
    <source>
        <dbReference type="PROSITE" id="PS50112"/>
    </source>
</evidence>
<dbReference type="OrthoDB" id="9808408at2"/>
<evidence type="ECO:0000313" key="4">
    <source>
        <dbReference type="Proteomes" id="UP000046176"/>
    </source>
</evidence>
<dbReference type="PROSITE" id="PS50887">
    <property type="entry name" value="GGDEF"/>
    <property type="match status" value="1"/>
</dbReference>
<organism evidence="3 4">
    <name type="scientific">Neorhizobium galegae bv. officinalis</name>
    <dbReference type="NCBI Taxonomy" id="323656"/>
    <lineage>
        <taxon>Bacteria</taxon>
        <taxon>Pseudomonadati</taxon>
        <taxon>Pseudomonadota</taxon>
        <taxon>Alphaproteobacteria</taxon>
        <taxon>Hyphomicrobiales</taxon>
        <taxon>Rhizobiaceae</taxon>
        <taxon>Rhizobium/Agrobacterium group</taxon>
        <taxon>Neorhizobium</taxon>
    </lineage>
</organism>
<dbReference type="InterPro" id="IPR043128">
    <property type="entry name" value="Rev_trsase/Diguanyl_cyclase"/>
</dbReference>